<dbReference type="EMBL" id="JAACJK010000223">
    <property type="protein sequence ID" value="KAF5313621.1"/>
    <property type="molecule type" value="Genomic_DNA"/>
</dbReference>
<evidence type="ECO:0000256" key="1">
    <source>
        <dbReference type="SAM" id="MobiDB-lite"/>
    </source>
</evidence>
<dbReference type="SUPFAM" id="SSF50630">
    <property type="entry name" value="Acid proteases"/>
    <property type="match status" value="1"/>
</dbReference>
<dbReference type="AlphaFoldDB" id="A0A8H5AZQ9"/>
<organism evidence="3 4">
    <name type="scientific">Ephemerocybe angulata</name>
    <dbReference type="NCBI Taxonomy" id="980116"/>
    <lineage>
        <taxon>Eukaryota</taxon>
        <taxon>Fungi</taxon>
        <taxon>Dikarya</taxon>
        <taxon>Basidiomycota</taxon>
        <taxon>Agaricomycotina</taxon>
        <taxon>Agaricomycetes</taxon>
        <taxon>Agaricomycetidae</taxon>
        <taxon>Agaricales</taxon>
        <taxon>Agaricineae</taxon>
        <taxon>Psathyrellaceae</taxon>
        <taxon>Ephemerocybe</taxon>
    </lineage>
</organism>
<feature type="region of interest" description="Disordered" evidence="1">
    <location>
        <begin position="52"/>
        <end position="96"/>
    </location>
</feature>
<dbReference type="CDD" id="cd00303">
    <property type="entry name" value="retropepsin_like"/>
    <property type="match status" value="1"/>
</dbReference>
<feature type="chain" id="PRO_5034694897" evidence="2">
    <location>
        <begin position="22"/>
        <end position="364"/>
    </location>
</feature>
<feature type="compositionally biased region" description="Low complexity" evidence="1">
    <location>
        <begin position="68"/>
        <end position="91"/>
    </location>
</feature>
<evidence type="ECO:0000256" key="2">
    <source>
        <dbReference type="SAM" id="SignalP"/>
    </source>
</evidence>
<dbReference type="Pfam" id="PF13650">
    <property type="entry name" value="Asp_protease_2"/>
    <property type="match status" value="1"/>
</dbReference>
<proteinExistence type="predicted"/>
<accession>A0A8H5AZQ9</accession>
<keyword evidence="4" id="KW-1185">Reference proteome</keyword>
<evidence type="ECO:0000313" key="3">
    <source>
        <dbReference type="EMBL" id="KAF5313621.1"/>
    </source>
</evidence>
<protein>
    <submittedName>
        <fullName evidence="3">Uncharacterized protein</fullName>
    </submittedName>
</protein>
<dbReference type="InterPro" id="IPR021109">
    <property type="entry name" value="Peptidase_aspartic_dom_sf"/>
</dbReference>
<dbReference type="OrthoDB" id="5596707at2759"/>
<evidence type="ECO:0000313" key="4">
    <source>
        <dbReference type="Proteomes" id="UP000541558"/>
    </source>
</evidence>
<dbReference type="Proteomes" id="UP000541558">
    <property type="component" value="Unassembled WGS sequence"/>
</dbReference>
<feature type="signal peptide" evidence="2">
    <location>
        <begin position="1"/>
        <end position="21"/>
    </location>
</feature>
<comment type="caution">
    <text evidence="3">The sequence shown here is derived from an EMBL/GenBank/DDBJ whole genome shotgun (WGS) entry which is preliminary data.</text>
</comment>
<dbReference type="Gene3D" id="2.40.70.10">
    <property type="entry name" value="Acid Proteases"/>
    <property type="match status" value="1"/>
</dbReference>
<name>A0A8H5AZQ9_9AGAR</name>
<sequence length="364" mass="39446">MLHLALLVVVVAVQQSLVVSCHRVATALSLFWTSPTEKSAPEEAIKRGVTPGANVTMKKGPQGTKINTPAATTAPTASSTPKTTSPTPAAPQHSTKSTFAPVLTPASFPTSQAPAHVPQYRFVTPIENETTTIEIAKRALEAQVTLTTGELYAVAPDVRKFVKDRITTRRVPTSTMLNEADTTATDILAVDPAEAGEIFNLAALSTLRDSKTIVAKPVESLRTVEIFLDGRMKVNAILDDGSQIIAVSREVWERLGIPLRSDRIMTMEAANKSRNDSMGLLQDLRVRIGDVDLYLQIQVLDNASYDVLLGRPFHSLTRAQIQHEMDGDASVVIHDPNSAKVVVLPMKERVRKREAGVSVVEVGF</sequence>
<gene>
    <name evidence="3" type="ORF">D9611_010061</name>
</gene>
<reference evidence="3 4" key="1">
    <citation type="journal article" date="2020" name="ISME J.">
        <title>Uncovering the hidden diversity of litter-decomposition mechanisms in mushroom-forming fungi.</title>
        <authorList>
            <person name="Floudas D."/>
            <person name="Bentzer J."/>
            <person name="Ahren D."/>
            <person name="Johansson T."/>
            <person name="Persson P."/>
            <person name="Tunlid A."/>
        </authorList>
    </citation>
    <scope>NUCLEOTIDE SEQUENCE [LARGE SCALE GENOMIC DNA]</scope>
    <source>
        <strain evidence="3 4">CBS 175.51</strain>
    </source>
</reference>
<keyword evidence="2" id="KW-0732">Signal</keyword>